<dbReference type="Proteomes" id="UP001204953">
    <property type="component" value="Unassembled WGS sequence"/>
</dbReference>
<dbReference type="RefSeq" id="WP_254011917.1">
    <property type="nucleotide sequence ID" value="NZ_JAMZMM010000094.1"/>
</dbReference>
<sequence length="294" mass="33928">MNLEAEFLTDITRRCFPSELTDKYLRERIFFPLRFTRRESQPGHPEIAKKMSEMAELKGVDCKNSINTTVKTAIRKLVDTFGEEMAGDGVNTAPLIQGERGKHGAWQEAYRWLWDYQFPRWKLDWFWRELVKQAMSPAGWIRFTPAGKCKGLVVPPGKQREQPAIGLNIPSAMFIDLAENRGNLLLLNRGLGTRYVICPSTAFAPKNRLMGETILIPDSGAMCEEMIFDSLGQEEFLGIVVDWDWDFDWLQLNEEQPVPIWDGERLEDLWVKLEKQGSWCGFYQCCEVVEVPKI</sequence>
<dbReference type="EMBL" id="JAMZMM010000094">
    <property type="protein sequence ID" value="MCP2729130.1"/>
    <property type="molecule type" value="Genomic_DNA"/>
</dbReference>
<reference evidence="1" key="1">
    <citation type="submission" date="2022-06" db="EMBL/GenBank/DDBJ databases">
        <title>New cyanobacteria of genus Symplocastrum in benthos of Lake Baikal.</title>
        <authorList>
            <person name="Sorokovikova E."/>
            <person name="Tikhonova I."/>
            <person name="Krasnopeev A."/>
            <person name="Evseev P."/>
            <person name="Gladkikh A."/>
            <person name="Belykh O."/>
        </authorList>
    </citation>
    <scope>NUCLEOTIDE SEQUENCE</scope>
    <source>
        <strain evidence="1">BBK-W-15</strain>
    </source>
</reference>
<gene>
    <name evidence="1" type="ORF">NJ959_11745</name>
</gene>
<proteinExistence type="predicted"/>
<keyword evidence="2" id="KW-1185">Reference proteome</keyword>
<accession>A0AAE3GR11</accession>
<name>A0AAE3GR11_9CYAN</name>
<dbReference type="AlphaFoldDB" id="A0AAE3GR11"/>
<comment type="caution">
    <text evidence="1">The sequence shown here is derived from an EMBL/GenBank/DDBJ whole genome shotgun (WGS) entry which is preliminary data.</text>
</comment>
<organism evidence="1 2">
    <name type="scientific">Limnofasciculus baicalensis BBK-W-15</name>
    <dbReference type="NCBI Taxonomy" id="2699891"/>
    <lineage>
        <taxon>Bacteria</taxon>
        <taxon>Bacillati</taxon>
        <taxon>Cyanobacteriota</taxon>
        <taxon>Cyanophyceae</taxon>
        <taxon>Coleofasciculales</taxon>
        <taxon>Coleofasciculaceae</taxon>
        <taxon>Limnofasciculus</taxon>
        <taxon>Limnofasciculus baicalensis</taxon>
    </lineage>
</organism>
<evidence type="ECO:0000313" key="2">
    <source>
        <dbReference type="Proteomes" id="UP001204953"/>
    </source>
</evidence>
<evidence type="ECO:0000313" key="1">
    <source>
        <dbReference type="EMBL" id="MCP2729130.1"/>
    </source>
</evidence>
<protein>
    <submittedName>
        <fullName evidence="1">Uncharacterized protein</fullName>
    </submittedName>
</protein>